<name>F8L8T3_SIMNZ</name>
<dbReference type="Gene3D" id="3.40.710.10">
    <property type="entry name" value="DD-peptidase/beta-lactamase superfamily"/>
    <property type="match status" value="1"/>
</dbReference>
<evidence type="ECO:0000313" key="3">
    <source>
        <dbReference type="EMBL" id="CCB89226.1"/>
    </source>
</evidence>
<dbReference type="KEGG" id="sng:SNE_A13490"/>
<keyword evidence="4" id="KW-1185">Reference proteome</keyword>
<proteinExistence type="predicted"/>
<feature type="domain" description="Peptidase S12 Pab87-related C-terminal" evidence="2">
    <location>
        <begin position="400"/>
        <end position="486"/>
    </location>
</feature>
<reference evidence="3 4" key="2">
    <citation type="journal article" date="2011" name="Mol. Biol. Evol.">
        <title>Unity in variety--the pan-genome of the Chlamydiae.</title>
        <authorList>
            <person name="Collingro A."/>
            <person name="Tischler P."/>
            <person name="Weinmaier T."/>
            <person name="Penz T."/>
            <person name="Heinz E."/>
            <person name="Brunham R.C."/>
            <person name="Read T.D."/>
            <person name="Bavoil P.M."/>
            <person name="Sachse K."/>
            <person name="Kahane S."/>
            <person name="Friedman M.G."/>
            <person name="Rattei T."/>
            <person name="Myers G.S."/>
            <person name="Horn M."/>
        </authorList>
    </citation>
    <scope>NUCLEOTIDE SEQUENCE [LARGE SCALE GENOMIC DNA]</scope>
    <source>
        <strain evidence="4">ATCC VR-1471 / Z</strain>
    </source>
</reference>
<dbReference type="InterPro" id="IPR021860">
    <property type="entry name" value="Peptidase_S12_Pab87-rel_C"/>
</dbReference>
<reference key="1">
    <citation type="journal article" date="2011" name="Mol. Biol. Evol.">
        <title>Unity in variety -- the pan-genome of the Chlamydiae.</title>
        <authorList>
            <person name="Collingro A."/>
            <person name="Tischler P."/>
            <person name="Weinmaier T."/>
            <person name="Penz T."/>
            <person name="Heinz E."/>
            <person name="Brunham R.C."/>
            <person name="Read T.D."/>
            <person name="Bavoil P.M."/>
            <person name="Sachse K."/>
            <person name="Kahane S."/>
            <person name="Friedman M.G."/>
            <person name="Rattei T."/>
            <person name="Myers G.S.A."/>
            <person name="Horn M."/>
        </authorList>
    </citation>
    <scope>NUCLEOTIDE SEQUENCE</scope>
    <source>
        <strain>Z</strain>
    </source>
</reference>
<evidence type="ECO:0000259" key="2">
    <source>
        <dbReference type="Pfam" id="PF11954"/>
    </source>
</evidence>
<dbReference type="EMBL" id="FR872582">
    <property type="protein sequence ID" value="CCB89226.1"/>
    <property type="molecule type" value="Genomic_DNA"/>
</dbReference>
<evidence type="ECO:0000313" key="4">
    <source>
        <dbReference type="Proteomes" id="UP000000496"/>
    </source>
</evidence>
<dbReference type="PANTHER" id="PTHR46825:SF15">
    <property type="entry name" value="BETA-LACTAMASE-RELATED DOMAIN-CONTAINING PROTEIN"/>
    <property type="match status" value="1"/>
</dbReference>
<dbReference type="InterPro" id="IPR012338">
    <property type="entry name" value="Beta-lactam/transpept-like"/>
</dbReference>
<dbReference type="AlphaFoldDB" id="F8L8T3"/>
<dbReference type="HOGENOM" id="CLU_020027_14_3_0"/>
<dbReference type="Pfam" id="PF11954">
    <property type="entry name" value="DUF3471"/>
    <property type="match status" value="1"/>
</dbReference>
<dbReference type="OrthoDB" id="9797709at2"/>
<dbReference type="InterPro" id="IPR001466">
    <property type="entry name" value="Beta-lactam-related"/>
</dbReference>
<dbReference type="PANTHER" id="PTHR46825">
    <property type="entry name" value="D-ALANYL-D-ALANINE-CARBOXYPEPTIDASE/ENDOPEPTIDASE AMPH"/>
    <property type="match status" value="1"/>
</dbReference>
<dbReference type="eggNOG" id="COG1680">
    <property type="taxonomic scope" value="Bacteria"/>
</dbReference>
<protein>
    <submittedName>
        <fullName evidence="3">Penicillin-binding protein</fullName>
    </submittedName>
</protein>
<gene>
    <name evidence="3" type="ordered locus">SNE_A13490</name>
</gene>
<evidence type="ECO:0000259" key="1">
    <source>
        <dbReference type="Pfam" id="PF00144"/>
    </source>
</evidence>
<feature type="domain" description="Beta-lactamase-related" evidence="1">
    <location>
        <begin position="34"/>
        <end position="363"/>
    </location>
</feature>
<dbReference type="SUPFAM" id="SSF56601">
    <property type="entry name" value="beta-lactamase/transpeptidase-like"/>
    <property type="match status" value="1"/>
</dbReference>
<dbReference type="Pfam" id="PF00144">
    <property type="entry name" value="Beta-lactamase"/>
    <property type="match status" value="1"/>
</dbReference>
<dbReference type="STRING" id="331113.SNE_A13490"/>
<dbReference type="RefSeq" id="WP_013943693.1">
    <property type="nucleotide sequence ID" value="NC_015713.1"/>
</dbReference>
<dbReference type="Gene3D" id="2.40.128.600">
    <property type="match status" value="1"/>
</dbReference>
<sequence>MKRILIVTLLFLFGFVSFSYSKEPSLNQKLERIDSLAQQARETFHLPGLAVGIVMDGELVYAKGYGYRDIDKKLPVTEETVFMIGSMTKAFTTFALATLVEQGKISWNDKVISYLPDFRLKDSYSTQEMTIRDLVTHVSGLPRHDLVWFFGKNTTDELYQKLQYLEPITSFREGFSYQNLMYMVAGKVIEKVTGQDWESYVKEKILIPLGMGSTTFSIEGLNGSKDFAAPYILEEATSRRIPYHDIRHVGPAGTINSNLLDLAAWTKMLLNFGQFEEKQLLGSSHIKHLMSPQVVASLTVQGFPLSNDEFLEAYGFGWMIQSFYGRYLVSHGGAIDGFNSNLALLSLDKIGVCVLSNQLGPNALGLLTKSILATLLDEDVEKWLPKSVDVDLVNQEEFPAKKGTSPSHDLKHYVGVYEHPAYGKLEVFYDNGLQLNFHEFTAALNHLHYDIFQGEIKTPFAPFKLSLSFETDWYGNVRQVVLPIQFEGIEVPFVKKPQSNLSTPEYLEIYAGEYTLQNTTIKIFVEGKTLKAEVSGQPLYELVPKDISSFSLKGHDNIHFEFVMKNGTEVEILNIVQPQGVFKATPK</sequence>
<dbReference type="InterPro" id="IPR050491">
    <property type="entry name" value="AmpC-like"/>
</dbReference>
<dbReference type="Proteomes" id="UP000000496">
    <property type="component" value="Chromosome gsn.131"/>
</dbReference>
<accession>F8L8T3</accession>
<organism evidence="3 4">
    <name type="scientific">Simkania negevensis (strain ATCC VR-1471 / DSM 27360 / Z)</name>
    <dbReference type="NCBI Taxonomy" id="331113"/>
    <lineage>
        <taxon>Bacteria</taxon>
        <taxon>Pseudomonadati</taxon>
        <taxon>Chlamydiota</taxon>
        <taxon>Chlamydiia</taxon>
        <taxon>Parachlamydiales</taxon>
        <taxon>Simkaniaceae</taxon>
        <taxon>Simkania</taxon>
    </lineage>
</organism>